<dbReference type="InterPro" id="IPR006119">
    <property type="entry name" value="Resolv_N"/>
</dbReference>
<dbReference type="SMART" id="SM00857">
    <property type="entry name" value="Resolvase"/>
    <property type="match status" value="1"/>
</dbReference>
<dbReference type="SUPFAM" id="SSF53041">
    <property type="entry name" value="Resolvase-like"/>
    <property type="match status" value="1"/>
</dbReference>
<dbReference type="PANTHER" id="PTHR30461:SF23">
    <property type="entry name" value="DNA RECOMBINASE-RELATED"/>
    <property type="match status" value="1"/>
</dbReference>
<evidence type="ECO:0000313" key="2">
    <source>
        <dbReference type="EMBL" id="KKN87849.1"/>
    </source>
</evidence>
<accession>A0A0F9U8D7</accession>
<proteinExistence type="predicted"/>
<dbReference type="EMBL" id="LAZR01000133">
    <property type="protein sequence ID" value="KKN87849.1"/>
    <property type="molecule type" value="Genomic_DNA"/>
</dbReference>
<dbReference type="Pfam" id="PF00239">
    <property type="entry name" value="Resolvase"/>
    <property type="match status" value="1"/>
</dbReference>
<protein>
    <recommendedName>
        <fullName evidence="1">Resolvase/invertase-type recombinase catalytic domain-containing protein</fullName>
    </recommendedName>
</protein>
<dbReference type="PROSITE" id="PS51736">
    <property type="entry name" value="RECOMBINASES_3"/>
    <property type="match status" value="1"/>
</dbReference>
<name>A0A0F9U8D7_9ZZZZ</name>
<gene>
    <name evidence="2" type="ORF">LCGC14_0253800</name>
</gene>
<dbReference type="GO" id="GO:0003677">
    <property type="term" value="F:DNA binding"/>
    <property type="evidence" value="ECO:0007669"/>
    <property type="project" value="InterPro"/>
</dbReference>
<organism evidence="2">
    <name type="scientific">marine sediment metagenome</name>
    <dbReference type="NCBI Taxonomy" id="412755"/>
    <lineage>
        <taxon>unclassified sequences</taxon>
        <taxon>metagenomes</taxon>
        <taxon>ecological metagenomes</taxon>
    </lineage>
</organism>
<dbReference type="CDD" id="cd00338">
    <property type="entry name" value="Ser_Recombinase"/>
    <property type="match status" value="1"/>
</dbReference>
<dbReference type="Gene3D" id="3.40.50.1390">
    <property type="entry name" value="Resolvase, N-terminal catalytic domain"/>
    <property type="match status" value="1"/>
</dbReference>
<feature type="domain" description="Resolvase/invertase-type recombinase catalytic" evidence="1">
    <location>
        <begin position="13"/>
        <end position="133"/>
    </location>
</feature>
<dbReference type="InterPro" id="IPR036162">
    <property type="entry name" value="Resolvase-like_N_sf"/>
</dbReference>
<dbReference type="AlphaFoldDB" id="A0A0F9U8D7"/>
<evidence type="ECO:0000259" key="1">
    <source>
        <dbReference type="PROSITE" id="PS51736"/>
    </source>
</evidence>
<dbReference type="PANTHER" id="PTHR30461">
    <property type="entry name" value="DNA-INVERTASE FROM LAMBDOID PROPHAGE"/>
    <property type="match status" value="1"/>
</dbReference>
<dbReference type="GO" id="GO:0000150">
    <property type="term" value="F:DNA strand exchange activity"/>
    <property type="evidence" value="ECO:0007669"/>
    <property type="project" value="InterPro"/>
</dbReference>
<reference evidence="2" key="1">
    <citation type="journal article" date="2015" name="Nature">
        <title>Complex archaea that bridge the gap between prokaryotes and eukaryotes.</title>
        <authorList>
            <person name="Spang A."/>
            <person name="Saw J.H."/>
            <person name="Jorgensen S.L."/>
            <person name="Zaremba-Niedzwiedzka K."/>
            <person name="Martijn J."/>
            <person name="Lind A.E."/>
            <person name="van Eijk R."/>
            <person name="Schleper C."/>
            <person name="Guy L."/>
            <person name="Ettema T.J."/>
        </authorList>
    </citation>
    <scope>NUCLEOTIDE SEQUENCE</scope>
</reference>
<dbReference type="InterPro" id="IPR050639">
    <property type="entry name" value="SSR_resolvase"/>
</dbReference>
<comment type="caution">
    <text evidence="2">The sequence shown here is derived from an EMBL/GenBank/DDBJ whole genome shotgun (WGS) entry which is preliminary data.</text>
</comment>
<sequence>MIAKRAKSQAGTVAVGYVRRSTDRQEQSIGDQKKALQEYATENGLRLKKFYVDDAISGTSTIGRRAFQQMMTDAQKTSRPFDRIVVYDVKRFGRVDNDEAGYYRHVPPKDSEDHCPLRCSLTCDSTPIPARTT</sequence>